<evidence type="ECO:0000259" key="3">
    <source>
        <dbReference type="SMART" id="SM00662"/>
    </source>
</evidence>
<dbReference type="GO" id="GO:0003899">
    <property type="term" value="F:DNA-directed RNA polymerase activity"/>
    <property type="evidence" value="ECO:0007669"/>
    <property type="project" value="InterPro"/>
</dbReference>
<dbReference type="Proteomes" id="UP000189580">
    <property type="component" value="Chromosome b"/>
</dbReference>
<keyword evidence="1 4" id="KW-0240">DNA-directed RNA polymerase</keyword>
<sequence length="202" mass="22821">MEIYTRDLVVHLPKDGRRDESIGQPVFSDPAKKGVLICKLRKHQELRLKCIAKKGIAKEHAKWSPVAAVGFEYDPWNKLHHTDYWYEESIEEEWPKSKNADWEEPPKENEPFDYTAKPDKFYYTVETVGSLKPNEVVERGIRVLQNKLAEIVLAVDKLDGRGPGMDLGGGATGRHGGATDYGGATTNMGNYGSPRMDGNQWF</sequence>
<name>A0A161HM19_9ASCO</name>
<keyword evidence="2" id="KW-0804">Transcription</keyword>
<organism evidence="4 5">
    <name type="scientific">Sugiyamaella lignohabitans</name>
    <dbReference type="NCBI Taxonomy" id="796027"/>
    <lineage>
        <taxon>Eukaryota</taxon>
        <taxon>Fungi</taxon>
        <taxon>Dikarya</taxon>
        <taxon>Ascomycota</taxon>
        <taxon>Saccharomycotina</taxon>
        <taxon>Dipodascomycetes</taxon>
        <taxon>Dipodascales</taxon>
        <taxon>Trichomonascaceae</taxon>
        <taxon>Sugiyamaella</taxon>
    </lineage>
</organism>
<gene>
    <name evidence="4" type="primary">RPB3</name>
    <name evidence="4" type="ORF">AWJ20_2187</name>
</gene>
<dbReference type="Gene3D" id="3.30.1360.10">
    <property type="entry name" value="RNA polymerase, RBP11-like subunit"/>
    <property type="match status" value="1"/>
</dbReference>
<keyword evidence="5" id="KW-1185">Reference proteome</keyword>
<dbReference type="AlphaFoldDB" id="A0A161HM19"/>
<protein>
    <submittedName>
        <fullName evidence="4">DNA-directed RNA polymerase II core subunit RPB3</fullName>
    </submittedName>
</protein>
<dbReference type="SUPFAM" id="SSF55257">
    <property type="entry name" value="RBP11-like subunits of RNA polymerase"/>
    <property type="match status" value="1"/>
</dbReference>
<accession>A0A161HM19</accession>
<dbReference type="InterPro" id="IPR036603">
    <property type="entry name" value="RBP11-like"/>
</dbReference>
<dbReference type="SMART" id="SM00662">
    <property type="entry name" value="RPOLD"/>
    <property type="match status" value="1"/>
</dbReference>
<dbReference type="GO" id="GO:0005665">
    <property type="term" value="C:RNA polymerase II, core complex"/>
    <property type="evidence" value="ECO:0007669"/>
    <property type="project" value="TreeGrafter"/>
</dbReference>
<dbReference type="EMBL" id="CP014503">
    <property type="protein sequence ID" value="ANB14587.1"/>
    <property type="molecule type" value="Genomic_DNA"/>
</dbReference>
<dbReference type="GeneID" id="30034070"/>
<evidence type="ECO:0000256" key="1">
    <source>
        <dbReference type="ARBA" id="ARBA00022478"/>
    </source>
</evidence>
<proteinExistence type="predicted"/>
<dbReference type="OrthoDB" id="270173at2759"/>
<evidence type="ECO:0000313" key="5">
    <source>
        <dbReference type="Proteomes" id="UP000189580"/>
    </source>
</evidence>
<evidence type="ECO:0000313" key="4">
    <source>
        <dbReference type="EMBL" id="ANB14587.1"/>
    </source>
</evidence>
<feature type="domain" description="DNA-directed RNA polymerase RpoA/D/Rpb3-type" evidence="3">
    <location>
        <begin position="2"/>
        <end position="154"/>
    </location>
</feature>
<dbReference type="RefSeq" id="XP_018737064.1">
    <property type="nucleotide sequence ID" value="XM_018879117.1"/>
</dbReference>
<dbReference type="PANTHER" id="PTHR11800:SF2">
    <property type="entry name" value="DNA-DIRECTED RNA POLYMERASE II SUBUNIT RPB3"/>
    <property type="match status" value="1"/>
</dbReference>
<dbReference type="GO" id="GO:0046983">
    <property type="term" value="F:protein dimerization activity"/>
    <property type="evidence" value="ECO:0007669"/>
    <property type="project" value="InterPro"/>
</dbReference>
<dbReference type="InterPro" id="IPR036643">
    <property type="entry name" value="RNApol_insert_sf"/>
</dbReference>
<dbReference type="KEGG" id="slb:AWJ20_2187"/>
<reference evidence="4 5" key="1">
    <citation type="submission" date="2016-02" db="EMBL/GenBank/DDBJ databases">
        <title>Complete genome sequence and transcriptome regulation of the pentose utilising yeast Sugiyamaella lignohabitans.</title>
        <authorList>
            <person name="Bellasio M."/>
            <person name="Peymann A."/>
            <person name="Valli M."/>
            <person name="Sipitzky M."/>
            <person name="Graf A."/>
            <person name="Sauer M."/>
            <person name="Marx H."/>
            <person name="Mattanovich D."/>
        </authorList>
    </citation>
    <scope>NUCLEOTIDE SEQUENCE [LARGE SCALE GENOMIC DNA]</scope>
    <source>
        <strain evidence="4 5">CBS 10342</strain>
    </source>
</reference>
<dbReference type="InterPro" id="IPR050518">
    <property type="entry name" value="Rpo3/RPB3_RNA_Pol_subunit"/>
</dbReference>
<evidence type="ECO:0000256" key="2">
    <source>
        <dbReference type="ARBA" id="ARBA00023163"/>
    </source>
</evidence>
<dbReference type="PANTHER" id="PTHR11800">
    <property type="entry name" value="DNA-DIRECTED RNA POLYMERASE"/>
    <property type="match status" value="1"/>
</dbReference>
<dbReference type="InterPro" id="IPR011263">
    <property type="entry name" value="DNA-dir_RNA_pol_RpoA/D/Rpb3"/>
</dbReference>
<dbReference type="Pfam" id="PF01193">
    <property type="entry name" value="RNA_pol_L"/>
    <property type="match status" value="1"/>
</dbReference>
<dbReference type="SUPFAM" id="SSF56553">
    <property type="entry name" value="Insert subdomain of RNA polymerase alpha subunit"/>
    <property type="match status" value="1"/>
</dbReference>
<dbReference type="GO" id="GO:0006366">
    <property type="term" value="P:transcription by RNA polymerase II"/>
    <property type="evidence" value="ECO:0007669"/>
    <property type="project" value="TreeGrafter"/>
</dbReference>